<dbReference type="AlphaFoldDB" id="A0A1W0X435"/>
<evidence type="ECO:0000256" key="3">
    <source>
        <dbReference type="ARBA" id="ARBA00022448"/>
    </source>
</evidence>
<dbReference type="GO" id="GO:0022857">
    <property type="term" value="F:transmembrane transporter activity"/>
    <property type="evidence" value="ECO:0007669"/>
    <property type="project" value="InterPro"/>
</dbReference>
<dbReference type="InterPro" id="IPR037185">
    <property type="entry name" value="EmrE-like"/>
</dbReference>
<dbReference type="Gene3D" id="1.10.3730.20">
    <property type="match status" value="1"/>
</dbReference>
<feature type="transmembrane region" description="Helical" evidence="8">
    <location>
        <begin position="51"/>
        <end position="69"/>
    </location>
</feature>
<feature type="compositionally biased region" description="Basic and acidic residues" evidence="7">
    <location>
        <begin position="16"/>
        <end position="32"/>
    </location>
</feature>
<evidence type="ECO:0000256" key="5">
    <source>
        <dbReference type="ARBA" id="ARBA00022989"/>
    </source>
</evidence>
<organism evidence="9 10">
    <name type="scientific">Hypsibius exemplaris</name>
    <name type="common">Freshwater tardigrade</name>
    <dbReference type="NCBI Taxonomy" id="2072580"/>
    <lineage>
        <taxon>Eukaryota</taxon>
        <taxon>Metazoa</taxon>
        <taxon>Ecdysozoa</taxon>
        <taxon>Tardigrada</taxon>
        <taxon>Eutardigrada</taxon>
        <taxon>Parachela</taxon>
        <taxon>Hypsibioidea</taxon>
        <taxon>Hypsibiidae</taxon>
        <taxon>Hypsibius</taxon>
    </lineage>
</organism>
<evidence type="ECO:0000256" key="2">
    <source>
        <dbReference type="ARBA" id="ARBA00007863"/>
    </source>
</evidence>
<dbReference type="PANTHER" id="PTHR19346">
    <property type="entry name" value="SUGAR PHOSPHATE TRANSPORTER DOMAIN-CONTAINING PROTEIN"/>
    <property type="match status" value="1"/>
</dbReference>
<feature type="transmembrane region" description="Helical" evidence="8">
    <location>
        <begin position="323"/>
        <end position="350"/>
    </location>
</feature>
<dbReference type="Proteomes" id="UP000192578">
    <property type="component" value="Unassembled WGS sequence"/>
</dbReference>
<gene>
    <name evidence="9" type="ORF">BV898_03746</name>
</gene>
<keyword evidence="10" id="KW-1185">Reference proteome</keyword>
<feature type="transmembrane region" description="Helical" evidence="8">
    <location>
        <begin position="89"/>
        <end position="107"/>
    </location>
</feature>
<evidence type="ECO:0000313" key="9">
    <source>
        <dbReference type="EMBL" id="OQV22243.1"/>
    </source>
</evidence>
<evidence type="ECO:0000313" key="10">
    <source>
        <dbReference type="Proteomes" id="UP000192578"/>
    </source>
</evidence>
<evidence type="ECO:0008006" key="11">
    <source>
        <dbReference type="Google" id="ProtNLM"/>
    </source>
</evidence>
<dbReference type="OrthoDB" id="10062838at2759"/>
<dbReference type="InterPro" id="IPR026505">
    <property type="entry name" value="Solute_c_fam_35_mem_F3/F4"/>
</dbReference>
<comment type="subcellular location">
    <subcellularLocation>
        <location evidence="1">Membrane</location>
        <topology evidence="1">Multi-pass membrane protein</topology>
    </subcellularLocation>
</comment>
<feature type="transmembrane region" description="Helical" evidence="8">
    <location>
        <begin position="183"/>
        <end position="207"/>
    </location>
</feature>
<sequence>MSRQKEPASSTSDLVPKAEDRQDPATKTHEESTTILVVEEQPVAASIWKNWKLATFAVLVLTYSTLQLVGDQQIAKAVNSPTFAAPFFLLWYMGVIRTLTFPFYLLLRMTYDFVRSWNSEQKQISPNILSDLKIPTKKPASSMTIKEIYREAELIFGPAGLTVKAVVVKVTPFALLWVTTNGLFYLAVTFAEVSVCVAVSSSSLVFIHIISWTVLKEKFLLFKLLGVAVCMAGVILTVWASGTTIEATYDSLIAAALVLGSSLSLASQTVGFKRFLGSPTICQIALFQSIMPLINIALTWPIFLSLKLTGRELWDFQTAPFDLMSLTGFLGSTGALAYYLAVSIVSPVFISLSKPLQIIINNGIDIWIRRVSFGLFHGIGAGLVIVGFLMLLIPNPMVSFEIRAWIVRIRSGRKPSVEQVEMHRTVNSSTREPKIGR</sequence>
<proteinExistence type="inferred from homology"/>
<evidence type="ECO:0000256" key="8">
    <source>
        <dbReference type="SAM" id="Phobius"/>
    </source>
</evidence>
<feature type="transmembrane region" description="Helical" evidence="8">
    <location>
        <begin position="154"/>
        <end position="177"/>
    </location>
</feature>
<feature type="transmembrane region" description="Helical" evidence="8">
    <location>
        <begin position="252"/>
        <end position="272"/>
    </location>
</feature>
<keyword evidence="6 8" id="KW-0472">Membrane</keyword>
<reference evidence="10" key="1">
    <citation type="submission" date="2017-01" db="EMBL/GenBank/DDBJ databases">
        <title>Comparative genomics of anhydrobiosis in the tardigrade Hypsibius dujardini.</title>
        <authorList>
            <person name="Yoshida Y."/>
            <person name="Koutsovoulos G."/>
            <person name="Laetsch D."/>
            <person name="Stevens L."/>
            <person name="Kumar S."/>
            <person name="Horikawa D."/>
            <person name="Ishino K."/>
            <person name="Komine S."/>
            <person name="Tomita M."/>
            <person name="Blaxter M."/>
            <person name="Arakawa K."/>
        </authorList>
    </citation>
    <scope>NUCLEOTIDE SEQUENCE [LARGE SCALE GENOMIC DNA]</scope>
    <source>
        <strain evidence="10">Z151</strain>
    </source>
</reference>
<dbReference type="EMBL" id="MTYJ01000018">
    <property type="protein sequence ID" value="OQV22243.1"/>
    <property type="molecule type" value="Genomic_DNA"/>
</dbReference>
<feature type="transmembrane region" description="Helical" evidence="8">
    <location>
        <begin position="284"/>
        <end position="303"/>
    </location>
</feature>
<keyword evidence="3" id="KW-0813">Transport</keyword>
<dbReference type="SUPFAM" id="SSF103481">
    <property type="entry name" value="Multidrug resistance efflux transporter EmrE"/>
    <property type="match status" value="1"/>
</dbReference>
<evidence type="ECO:0000256" key="1">
    <source>
        <dbReference type="ARBA" id="ARBA00004141"/>
    </source>
</evidence>
<name>A0A1W0X435_HYPEX</name>
<dbReference type="Pfam" id="PF06027">
    <property type="entry name" value="SLC35F"/>
    <property type="match status" value="1"/>
</dbReference>
<dbReference type="GO" id="GO:0016020">
    <property type="term" value="C:membrane"/>
    <property type="evidence" value="ECO:0007669"/>
    <property type="project" value="UniProtKB-SubCell"/>
</dbReference>
<keyword evidence="4 8" id="KW-0812">Transmembrane</keyword>
<comment type="caution">
    <text evidence="9">The sequence shown here is derived from an EMBL/GenBank/DDBJ whole genome shotgun (WGS) entry which is preliminary data.</text>
</comment>
<feature type="transmembrane region" description="Helical" evidence="8">
    <location>
        <begin position="219"/>
        <end position="240"/>
    </location>
</feature>
<protein>
    <recommendedName>
        <fullName evidence="11">Solute carrier family 35 member F4</fullName>
    </recommendedName>
</protein>
<evidence type="ECO:0000256" key="4">
    <source>
        <dbReference type="ARBA" id="ARBA00022692"/>
    </source>
</evidence>
<comment type="similarity">
    <text evidence="2">Belongs to the SLC35F solute transporter family.</text>
</comment>
<feature type="region of interest" description="Disordered" evidence="7">
    <location>
        <begin position="1"/>
        <end position="32"/>
    </location>
</feature>
<evidence type="ECO:0000256" key="6">
    <source>
        <dbReference type="ARBA" id="ARBA00023136"/>
    </source>
</evidence>
<feature type="transmembrane region" description="Helical" evidence="8">
    <location>
        <begin position="371"/>
        <end position="393"/>
    </location>
</feature>
<accession>A0A1W0X435</accession>
<keyword evidence="5 8" id="KW-1133">Transmembrane helix</keyword>
<dbReference type="InterPro" id="IPR009262">
    <property type="entry name" value="SLC35_F1/F2/F6"/>
</dbReference>
<evidence type="ECO:0000256" key="7">
    <source>
        <dbReference type="SAM" id="MobiDB-lite"/>
    </source>
</evidence>
<dbReference type="PANTHER" id="PTHR19346:SF4">
    <property type="entry name" value="SUGAR PHOSPHATE TRANSPORTER DOMAIN-CONTAINING PROTEIN"/>
    <property type="match status" value="1"/>
</dbReference>